<dbReference type="Proteomes" id="UP000193380">
    <property type="component" value="Unassembled WGS sequence"/>
</dbReference>
<keyword evidence="1" id="KW-0732">Signal</keyword>
<reference evidence="2" key="1">
    <citation type="journal article" date="2014" name="Nat. Commun.">
        <title>The rainbow trout genome provides novel insights into evolution after whole-genome duplication in vertebrates.</title>
        <authorList>
            <person name="Berthelot C."/>
            <person name="Brunet F."/>
            <person name="Chalopin D."/>
            <person name="Juanchich A."/>
            <person name="Bernard M."/>
            <person name="Noel B."/>
            <person name="Bento P."/>
            <person name="Da Silva C."/>
            <person name="Labadie K."/>
            <person name="Alberti A."/>
            <person name="Aury J.M."/>
            <person name="Louis A."/>
            <person name="Dehais P."/>
            <person name="Bardou P."/>
            <person name="Montfort J."/>
            <person name="Klopp C."/>
            <person name="Cabau C."/>
            <person name="Gaspin C."/>
            <person name="Thorgaard G.H."/>
            <person name="Boussaha M."/>
            <person name="Quillet E."/>
            <person name="Guyomard R."/>
            <person name="Galiana D."/>
            <person name="Bobe J."/>
            <person name="Volff J.N."/>
            <person name="Genet C."/>
            <person name="Wincker P."/>
            <person name="Jaillon O."/>
            <person name="Roest Crollius H."/>
            <person name="Guiguen Y."/>
        </authorList>
    </citation>
    <scope>NUCLEOTIDE SEQUENCE [LARGE SCALE GENOMIC DNA]</scope>
</reference>
<reference evidence="2" key="2">
    <citation type="submission" date="2014-03" db="EMBL/GenBank/DDBJ databases">
        <authorList>
            <person name="Genoscope - CEA"/>
        </authorList>
    </citation>
    <scope>NUCLEOTIDE SEQUENCE</scope>
</reference>
<accession>A0A061ADJ8</accession>
<evidence type="ECO:0000313" key="3">
    <source>
        <dbReference type="Proteomes" id="UP000193380"/>
    </source>
</evidence>
<sequence length="73" mass="8331">MNSIYHLVFLVPVLVGAQQLLPGSCSFDTGTCDYTSDLAYARWTRNEEGWTTHLLCNQRCNTKCKYRTEGCLH</sequence>
<gene>
    <name evidence="2" type="ORF">GSONMT00015668001</name>
</gene>
<protein>
    <submittedName>
        <fullName evidence="2">Uncharacterized protein</fullName>
    </submittedName>
</protein>
<dbReference type="STRING" id="8022.A0A061ADJ8"/>
<dbReference type="PaxDb" id="8022-A0A061ADJ8"/>
<dbReference type="AlphaFoldDB" id="A0A061ADJ8"/>
<name>A0A061ADJ8_ONCMY</name>
<evidence type="ECO:0000256" key="1">
    <source>
        <dbReference type="SAM" id="SignalP"/>
    </source>
</evidence>
<feature type="signal peptide" evidence="1">
    <location>
        <begin position="1"/>
        <end position="17"/>
    </location>
</feature>
<feature type="chain" id="PRO_5001597834" evidence="1">
    <location>
        <begin position="18"/>
        <end position="73"/>
    </location>
</feature>
<evidence type="ECO:0000313" key="2">
    <source>
        <dbReference type="EMBL" id="CDR18797.1"/>
    </source>
</evidence>
<dbReference type="EMBL" id="FR979324">
    <property type="protein sequence ID" value="CDR18797.1"/>
    <property type="molecule type" value="Genomic_DNA"/>
</dbReference>
<organism evidence="2 3">
    <name type="scientific">Oncorhynchus mykiss</name>
    <name type="common">Rainbow trout</name>
    <name type="synonym">Salmo gairdneri</name>
    <dbReference type="NCBI Taxonomy" id="8022"/>
    <lineage>
        <taxon>Eukaryota</taxon>
        <taxon>Metazoa</taxon>
        <taxon>Chordata</taxon>
        <taxon>Craniata</taxon>
        <taxon>Vertebrata</taxon>
        <taxon>Euteleostomi</taxon>
        <taxon>Actinopterygii</taxon>
        <taxon>Neopterygii</taxon>
        <taxon>Teleostei</taxon>
        <taxon>Protacanthopterygii</taxon>
        <taxon>Salmoniformes</taxon>
        <taxon>Salmonidae</taxon>
        <taxon>Salmoninae</taxon>
        <taxon>Oncorhynchus</taxon>
    </lineage>
</organism>
<proteinExistence type="predicted"/>